<feature type="domain" description="Dihydroorotate dehydrogenase catalytic" evidence="12">
    <location>
        <begin position="61"/>
        <end position="360"/>
    </location>
</feature>
<dbReference type="NCBIfam" id="NF003652">
    <property type="entry name" value="PRK05286.2-5"/>
    <property type="match status" value="1"/>
</dbReference>
<dbReference type="InterPro" id="IPR001295">
    <property type="entry name" value="Dihydroorotate_DH_CS"/>
</dbReference>
<comment type="caution">
    <text evidence="11">Lacks conserved residue(s) required for the propagation of feature annotation.</text>
</comment>
<evidence type="ECO:0000256" key="8">
    <source>
        <dbReference type="ARBA" id="ARBA00023002"/>
    </source>
</evidence>
<dbReference type="EC" id="1.3.5.2" evidence="11"/>
<dbReference type="GO" id="GO:0106430">
    <property type="term" value="F:dihydroorotate dehydrogenase (quinone) activity"/>
    <property type="evidence" value="ECO:0007669"/>
    <property type="project" value="UniProtKB-EC"/>
</dbReference>
<gene>
    <name evidence="11" type="primary">pyrD</name>
    <name evidence="13" type="ORF">KA717_37675</name>
</gene>
<dbReference type="NCBIfam" id="NF003651">
    <property type="entry name" value="PRK05286.2-4"/>
    <property type="match status" value="1"/>
</dbReference>
<evidence type="ECO:0000256" key="10">
    <source>
        <dbReference type="ARBA" id="ARBA00048639"/>
    </source>
</evidence>
<protein>
    <recommendedName>
        <fullName evidence="11">Dihydroorotate dehydrogenase (quinone)</fullName>
        <ecNumber evidence="11">1.3.5.2</ecNumber>
    </recommendedName>
    <alternativeName>
        <fullName evidence="11">DHOdehase</fullName>
        <shortName evidence="11">DHOD</shortName>
        <shortName evidence="11">DHODase</shortName>
    </alternativeName>
    <alternativeName>
        <fullName evidence="11">Dihydroorotate oxidase</fullName>
    </alternativeName>
</protein>
<feature type="binding site" evidence="11">
    <location>
        <position position="197"/>
    </location>
    <ligand>
        <name>substrate</name>
    </ligand>
</feature>
<feature type="binding site" evidence="11">
    <location>
        <position position="102"/>
    </location>
    <ligand>
        <name>FMN</name>
        <dbReference type="ChEBI" id="CHEBI:58210"/>
    </ligand>
</feature>
<feature type="binding site" evidence="11">
    <location>
        <position position="159"/>
    </location>
    <ligand>
        <name>FMN</name>
        <dbReference type="ChEBI" id="CHEBI:58210"/>
    </ligand>
</feature>
<feature type="binding site" evidence="11">
    <location>
        <begin position="338"/>
        <end position="339"/>
    </location>
    <ligand>
        <name>FMN</name>
        <dbReference type="ChEBI" id="CHEBI:58210"/>
    </ligand>
</feature>
<dbReference type="Pfam" id="PF01180">
    <property type="entry name" value="DHO_dh"/>
    <property type="match status" value="1"/>
</dbReference>
<dbReference type="EMBL" id="CP073041">
    <property type="protein sequence ID" value="UXE64907.1"/>
    <property type="molecule type" value="Genomic_DNA"/>
</dbReference>
<dbReference type="PROSITE" id="PS00912">
    <property type="entry name" value="DHODEHASE_2"/>
    <property type="match status" value="1"/>
</dbReference>
<feature type="binding site" evidence="11">
    <location>
        <begin position="78"/>
        <end position="82"/>
    </location>
    <ligand>
        <name>FMN</name>
        <dbReference type="ChEBI" id="CHEBI:58210"/>
    </ligand>
</feature>
<dbReference type="GO" id="GO:0005737">
    <property type="term" value="C:cytoplasm"/>
    <property type="evidence" value="ECO:0007669"/>
    <property type="project" value="InterPro"/>
</dbReference>
<dbReference type="NCBIfam" id="TIGR01036">
    <property type="entry name" value="pyrD_sub2"/>
    <property type="match status" value="1"/>
</dbReference>
<evidence type="ECO:0000256" key="9">
    <source>
        <dbReference type="ARBA" id="ARBA00023136"/>
    </source>
</evidence>
<evidence type="ECO:0000256" key="7">
    <source>
        <dbReference type="ARBA" id="ARBA00022975"/>
    </source>
</evidence>
<keyword evidence="9 11" id="KW-0472">Membrane</keyword>
<evidence type="ECO:0000256" key="2">
    <source>
        <dbReference type="ARBA" id="ARBA00004370"/>
    </source>
</evidence>
<evidence type="ECO:0000256" key="1">
    <source>
        <dbReference type="ARBA" id="ARBA00003125"/>
    </source>
</evidence>
<feature type="binding site" evidence="11">
    <location>
        <position position="258"/>
    </location>
    <ligand>
        <name>FMN</name>
        <dbReference type="ChEBI" id="CHEBI:58210"/>
    </ligand>
</feature>
<keyword evidence="8 11" id="KW-0560">Oxidoreductase</keyword>
<dbReference type="InterPro" id="IPR013785">
    <property type="entry name" value="Aldolase_TIM"/>
</dbReference>
<comment type="pathway">
    <text evidence="3 11">Pyrimidine metabolism; UMP biosynthesis via de novo pathway; orotate from (S)-dihydroorotate (quinone route): step 1/1.</text>
</comment>
<keyword evidence="11" id="KW-1003">Cell membrane</keyword>
<evidence type="ECO:0000256" key="11">
    <source>
        <dbReference type="HAMAP-Rule" id="MF_00225"/>
    </source>
</evidence>
<comment type="similarity">
    <text evidence="4 11">Belongs to the dihydroorotate dehydrogenase family. Type 2 subfamily.</text>
</comment>
<dbReference type="PROSITE" id="PS00911">
    <property type="entry name" value="DHODEHASE_1"/>
    <property type="match status" value="1"/>
</dbReference>
<dbReference type="Proteomes" id="UP001065613">
    <property type="component" value="Chromosome"/>
</dbReference>
<dbReference type="GO" id="GO:0005886">
    <property type="term" value="C:plasma membrane"/>
    <property type="evidence" value="ECO:0007669"/>
    <property type="project" value="UniProtKB-SubCell"/>
</dbReference>
<comment type="subcellular location">
    <subcellularLocation>
        <location evidence="11">Cell membrane</location>
        <topology evidence="11">Peripheral membrane protein</topology>
    </subcellularLocation>
    <subcellularLocation>
        <location evidence="2">Membrane</location>
    </subcellularLocation>
</comment>
<name>A0A977L3N2_9CYAN</name>
<keyword evidence="5 11" id="KW-0285">Flavoprotein</keyword>
<evidence type="ECO:0000313" key="13">
    <source>
        <dbReference type="EMBL" id="UXE64907.1"/>
    </source>
</evidence>
<comment type="catalytic activity">
    <reaction evidence="10 11">
        <text>(S)-dihydroorotate + a quinone = orotate + a quinol</text>
        <dbReference type="Rhea" id="RHEA:30187"/>
        <dbReference type="ChEBI" id="CHEBI:24646"/>
        <dbReference type="ChEBI" id="CHEBI:30839"/>
        <dbReference type="ChEBI" id="CHEBI:30864"/>
        <dbReference type="ChEBI" id="CHEBI:132124"/>
        <dbReference type="EC" id="1.3.5.2"/>
    </reaction>
</comment>
<dbReference type="PANTHER" id="PTHR48109">
    <property type="entry name" value="DIHYDROOROTATE DEHYDROGENASE (QUINONE), MITOCHONDRIAL-RELATED"/>
    <property type="match status" value="1"/>
</dbReference>
<evidence type="ECO:0000259" key="12">
    <source>
        <dbReference type="Pfam" id="PF01180"/>
    </source>
</evidence>
<dbReference type="InterPro" id="IPR005720">
    <property type="entry name" value="Dihydroorotate_DH_cat"/>
</dbReference>
<dbReference type="AlphaFoldDB" id="A0A977L3N2"/>
<evidence type="ECO:0000256" key="5">
    <source>
        <dbReference type="ARBA" id="ARBA00022630"/>
    </source>
</evidence>
<feature type="binding site" evidence="11">
    <location>
        <position position="317"/>
    </location>
    <ligand>
        <name>FMN</name>
        <dbReference type="ChEBI" id="CHEBI:58210"/>
    </ligand>
</feature>
<feature type="binding site" evidence="11">
    <location>
        <position position="230"/>
    </location>
    <ligand>
        <name>FMN</name>
        <dbReference type="ChEBI" id="CHEBI:58210"/>
    </ligand>
</feature>
<sequence length="377" mass="41467">MFSFARPFYPLMLQITRRNPESGHKLLIESLKKIDQWSRITRSPLLFQALDQSFSYPDARLTQQCWGLTFPNPVGLAAGCDKDGEAAALWPHLGFGFAELGGVTLHGQPGNPRPRLFRLPLDQAVLNRLGGNNQGAKVVAERLQQTWNAYPRSTPVGINLIKSKITPLEAATEDYVQSFQALEKVADYFVVNVSSPNTPGLRSLQSSEELGKILAGLQAVNSNNKPLLVKIAPDLTWEEIDQILDLAKTYQLAGIVATNTTLQRDGLKTEILAATGQAIRIEAGGISGAPLRQRSTEIIRYLYQKTEGTLPLVGVGGIFSAEDAWEKIQAGASLLQLYTGWIYQGPWLIRDILQGLTQKLEEQGLDHIQQAVGSEKI</sequence>
<evidence type="ECO:0000256" key="4">
    <source>
        <dbReference type="ARBA" id="ARBA00005359"/>
    </source>
</evidence>
<dbReference type="Gene3D" id="3.20.20.70">
    <property type="entry name" value="Aldolase class I"/>
    <property type="match status" value="1"/>
</dbReference>
<feature type="binding site" evidence="11">
    <location>
        <position position="192"/>
    </location>
    <ligand>
        <name>substrate</name>
    </ligand>
</feature>
<dbReference type="PANTHER" id="PTHR48109:SF4">
    <property type="entry name" value="DIHYDROOROTATE DEHYDROGENASE (QUINONE), MITOCHONDRIAL"/>
    <property type="match status" value="1"/>
</dbReference>
<comment type="subunit">
    <text evidence="11">Monomer.</text>
</comment>
<feature type="binding site" evidence="11">
    <location>
        <begin position="259"/>
        <end position="260"/>
    </location>
    <ligand>
        <name>substrate</name>
    </ligand>
</feature>
<dbReference type="GO" id="GO:0006207">
    <property type="term" value="P:'de novo' pyrimidine nucleobase biosynthetic process"/>
    <property type="evidence" value="ECO:0007669"/>
    <property type="project" value="UniProtKB-UniRule"/>
</dbReference>
<evidence type="ECO:0000256" key="6">
    <source>
        <dbReference type="ARBA" id="ARBA00022643"/>
    </source>
</evidence>
<evidence type="ECO:0000256" key="3">
    <source>
        <dbReference type="ARBA" id="ARBA00005161"/>
    </source>
</evidence>
<dbReference type="InterPro" id="IPR050074">
    <property type="entry name" value="DHO_dehydrogenase"/>
</dbReference>
<keyword evidence="6 11" id="KW-0288">FMN</keyword>
<dbReference type="KEGG" id="wna:KA717_37675"/>
<accession>A0A977L3N2</accession>
<proteinExistence type="inferred from homology"/>
<feature type="binding site" evidence="11">
    <location>
        <position position="288"/>
    </location>
    <ligand>
        <name>FMN</name>
        <dbReference type="ChEBI" id="CHEBI:58210"/>
    </ligand>
</feature>
<feature type="active site" description="Nucleophile" evidence="11">
    <location>
        <position position="195"/>
    </location>
</feature>
<organism evidence="13">
    <name type="scientific">Woronichinia naegeliana WA131</name>
    <dbReference type="NCBI Taxonomy" id="2824559"/>
    <lineage>
        <taxon>Bacteria</taxon>
        <taxon>Bacillati</taxon>
        <taxon>Cyanobacteriota</taxon>
        <taxon>Cyanophyceae</taxon>
        <taxon>Synechococcales</taxon>
        <taxon>Coelosphaeriaceae</taxon>
        <taxon>Woronichinia</taxon>
    </lineage>
</organism>
<reference evidence="13" key="1">
    <citation type="submission" date="2021-04" db="EMBL/GenBank/DDBJ databases">
        <title>Genome sequence of Woronichinia naegeliana from Washington state freshwater lake bloom.</title>
        <authorList>
            <person name="Dreher T.W."/>
        </authorList>
    </citation>
    <scope>NUCLEOTIDE SEQUENCE</scope>
    <source>
        <strain evidence="13">WA131</strain>
    </source>
</reference>
<dbReference type="CDD" id="cd04738">
    <property type="entry name" value="DHOD_2_like"/>
    <property type="match status" value="1"/>
</dbReference>
<dbReference type="SUPFAM" id="SSF51395">
    <property type="entry name" value="FMN-linked oxidoreductases"/>
    <property type="match status" value="1"/>
</dbReference>
<feature type="binding site" evidence="11">
    <location>
        <position position="82"/>
    </location>
    <ligand>
        <name>substrate</name>
    </ligand>
</feature>
<dbReference type="InterPro" id="IPR005719">
    <property type="entry name" value="Dihydroorotate_DH_2"/>
</dbReference>
<dbReference type="GO" id="GO:0044205">
    <property type="term" value="P:'de novo' UMP biosynthetic process"/>
    <property type="evidence" value="ECO:0007669"/>
    <property type="project" value="UniProtKB-UniRule"/>
</dbReference>
<dbReference type="HAMAP" id="MF_00225">
    <property type="entry name" value="DHO_dh_type2"/>
    <property type="match status" value="1"/>
</dbReference>
<comment type="cofactor">
    <cofactor evidence="11">
        <name>FMN</name>
        <dbReference type="ChEBI" id="CHEBI:58210"/>
    </cofactor>
    <text evidence="11">Binds 1 FMN per subunit.</text>
</comment>
<keyword evidence="7 11" id="KW-0665">Pyrimidine biosynthesis</keyword>
<comment type="function">
    <text evidence="1 11">Catalyzes the conversion of dihydroorotate to orotate with quinone as electron acceptor.</text>
</comment>
<feature type="binding site" evidence="11">
    <location>
        <position position="192"/>
    </location>
    <ligand>
        <name>FMN</name>
        <dbReference type="ChEBI" id="CHEBI:58210"/>
    </ligand>
</feature>